<dbReference type="InterPro" id="IPR058154">
    <property type="entry name" value="Bxb1_TTP-like"/>
</dbReference>
<accession>A0A8S5N2Q1</accession>
<evidence type="ECO:0000313" key="1">
    <source>
        <dbReference type="EMBL" id="DAD88554.1"/>
    </source>
</evidence>
<dbReference type="Pfam" id="PF25681">
    <property type="entry name" value="Phage_TTP_17"/>
    <property type="match status" value="1"/>
</dbReference>
<name>A0A8S5N2Q1_9CAUD</name>
<dbReference type="EMBL" id="BK015042">
    <property type="protein sequence ID" value="DAD88554.1"/>
    <property type="molecule type" value="Genomic_DNA"/>
</dbReference>
<reference evidence="1" key="1">
    <citation type="journal article" date="2021" name="Proc. Natl. Acad. Sci. U.S.A.">
        <title>A Catalog of Tens of Thousands of Viruses from Human Metagenomes Reveals Hidden Associations with Chronic Diseases.</title>
        <authorList>
            <person name="Tisza M.J."/>
            <person name="Buck C.B."/>
        </authorList>
    </citation>
    <scope>NUCLEOTIDE SEQUENCE</scope>
    <source>
        <strain evidence="1">CtiMX17</strain>
    </source>
</reference>
<sequence>MAETKTNTNTNNQANVSAGKGVKGGYIFSAPVGTALPTDIKSALDTAFKCLGFISEDGYVEDIDEDSDDIVDMNGDVMDSTNGSRVESAQFTLAEIKADTLKRQYGEKNVTDENGVIAVKHNSDSHDVFSYVLELVLKNGRRWRKVVPAGKSSELDSLNIASSELCQRALTMKYLTDDAGNTCYDYYQSTETTATA</sequence>
<organism evidence="1">
    <name type="scientific">Siphoviridae sp. ctiMX17</name>
    <dbReference type="NCBI Taxonomy" id="2826432"/>
    <lineage>
        <taxon>Viruses</taxon>
        <taxon>Duplodnaviria</taxon>
        <taxon>Heunggongvirae</taxon>
        <taxon>Uroviricota</taxon>
        <taxon>Caudoviricetes</taxon>
    </lineage>
</organism>
<proteinExistence type="predicted"/>
<protein>
    <submittedName>
        <fullName evidence="1">Tail protein</fullName>
    </submittedName>
</protein>